<dbReference type="Proteomes" id="UP000800200">
    <property type="component" value="Unassembled WGS sequence"/>
</dbReference>
<evidence type="ECO:0000256" key="1">
    <source>
        <dbReference type="SAM" id="MobiDB-lite"/>
    </source>
</evidence>
<dbReference type="EMBL" id="ML994830">
    <property type="protein sequence ID" value="KAF2174563.1"/>
    <property type="molecule type" value="Genomic_DNA"/>
</dbReference>
<gene>
    <name evidence="2" type="ORF">K469DRAFT_707324</name>
</gene>
<keyword evidence="3" id="KW-1185">Reference proteome</keyword>
<protein>
    <submittedName>
        <fullName evidence="2">Uncharacterized protein</fullName>
    </submittedName>
</protein>
<proteinExistence type="predicted"/>
<evidence type="ECO:0000313" key="2">
    <source>
        <dbReference type="EMBL" id="KAF2174563.1"/>
    </source>
</evidence>
<feature type="compositionally biased region" description="Basic and acidic residues" evidence="1">
    <location>
        <begin position="1"/>
        <end position="10"/>
    </location>
</feature>
<organism evidence="2 3">
    <name type="scientific">Zopfia rhizophila CBS 207.26</name>
    <dbReference type="NCBI Taxonomy" id="1314779"/>
    <lineage>
        <taxon>Eukaryota</taxon>
        <taxon>Fungi</taxon>
        <taxon>Dikarya</taxon>
        <taxon>Ascomycota</taxon>
        <taxon>Pezizomycotina</taxon>
        <taxon>Dothideomycetes</taxon>
        <taxon>Dothideomycetes incertae sedis</taxon>
        <taxon>Zopfiaceae</taxon>
        <taxon>Zopfia</taxon>
    </lineage>
</organism>
<name>A0A6A6D603_9PEZI</name>
<feature type="region of interest" description="Disordered" evidence="1">
    <location>
        <begin position="1"/>
        <end position="77"/>
    </location>
</feature>
<reference evidence="2" key="1">
    <citation type="journal article" date="2020" name="Stud. Mycol.">
        <title>101 Dothideomycetes genomes: a test case for predicting lifestyles and emergence of pathogens.</title>
        <authorList>
            <person name="Haridas S."/>
            <person name="Albert R."/>
            <person name="Binder M."/>
            <person name="Bloem J."/>
            <person name="Labutti K."/>
            <person name="Salamov A."/>
            <person name="Andreopoulos B."/>
            <person name="Baker S."/>
            <person name="Barry K."/>
            <person name="Bills G."/>
            <person name="Bluhm B."/>
            <person name="Cannon C."/>
            <person name="Castanera R."/>
            <person name="Culley D."/>
            <person name="Daum C."/>
            <person name="Ezra D."/>
            <person name="Gonzalez J."/>
            <person name="Henrissat B."/>
            <person name="Kuo A."/>
            <person name="Liang C."/>
            <person name="Lipzen A."/>
            <person name="Lutzoni F."/>
            <person name="Magnuson J."/>
            <person name="Mondo S."/>
            <person name="Nolan M."/>
            <person name="Ohm R."/>
            <person name="Pangilinan J."/>
            <person name="Park H.-J."/>
            <person name="Ramirez L."/>
            <person name="Alfaro M."/>
            <person name="Sun H."/>
            <person name="Tritt A."/>
            <person name="Yoshinaga Y."/>
            <person name="Zwiers L.-H."/>
            <person name="Turgeon B."/>
            <person name="Goodwin S."/>
            <person name="Spatafora J."/>
            <person name="Crous P."/>
            <person name="Grigoriev I."/>
        </authorList>
    </citation>
    <scope>NUCLEOTIDE SEQUENCE</scope>
    <source>
        <strain evidence="2">CBS 207.26</strain>
    </source>
</reference>
<evidence type="ECO:0000313" key="3">
    <source>
        <dbReference type="Proteomes" id="UP000800200"/>
    </source>
</evidence>
<sequence length="77" mass="8329">MDPDHPDIAKRAGQSPLNSVSEYETSDAEDENLCEESFGYNGKESKRHKTMSGKANIPSPRSTVIEESNGQCGDSAP</sequence>
<accession>A0A6A6D603</accession>
<dbReference type="AlphaFoldDB" id="A0A6A6D603"/>
<feature type="compositionally biased region" description="Acidic residues" evidence="1">
    <location>
        <begin position="24"/>
        <end position="34"/>
    </location>
</feature>
<feature type="compositionally biased region" description="Polar residues" evidence="1">
    <location>
        <begin position="59"/>
        <end position="77"/>
    </location>
</feature>